<protein>
    <submittedName>
        <fullName evidence="2">Uncharacterized protein</fullName>
    </submittedName>
</protein>
<name>A0ABY8QPX1_9MICO</name>
<gene>
    <name evidence="2" type="ORF">LWF01_13040</name>
</gene>
<reference evidence="2 3" key="1">
    <citation type="submission" date="2023-05" db="EMBL/GenBank/DDBJ databases">
        <title>Lithophilousrod everest ZFBP1038 complete genpme.</title>
        <authorList>
            <person name="Tian M."/>
        </authorList>
    </citation>
    <scope>NUCLEOTIDE SEQUENCE [LARGE SCALE GENOMIC DNA]</scope>
    <source>
        <strain evidence="2 3">ZFBP1038</strain>
    </source>
</reference>
<proteinExistence type="predicted"/>
<dbReference type="RefSeq" id="WP_349637805.1">
    <property type="nucleotide sequence ID" value="NZ_CP090958.1"/>
</dbReference>
<dbReference type="EMBL" id="CP090958">
    <property type="protein sequence ID" value="WGW11023.1"/>
    <property type="molecule type" value="Genomic_DNA"/>
</dbReference>
<evidence type="ECO:0000313" key="3">
    <source>
        <dbReference type="Proteomes" id="UP001209083"/>
    </source>
</evidence>
<keyword evidence="1" id="KW-1133">Transmembrane helix</keyword>
<organism evidence="2 3">
    <name type="scientific">Saxibacter everestensis</name>
    <dbReference type="NCBI Taxonomy" id="2909229"/>
    <lineage>
        <taxon>Bacteria</taxon>
        <taxon>Bacillati</taxon>
        <taxon>Actinomycetota</taxon>
        <taxon>Actinomycetes</taxon>
        <taxon>Micrococcales</taxon>
        <taxon>Brevibacteriaceae</taxon>
        <taxon>Saxibacter</taxon>
    </lineage>
</organism>
<keyword evidence="1" id="KW-0472">Membrane</keyword>
<evidence type="ECO:0000313" key="2">
    <source>
        <dbReference type="EMBL" id="WGW11023.1"/>
    </source>
</evidence>
<evidence type="ECO:0000256" key="1">
    <source>
        <dbReference type="SAM" id="Phobius"/>
    </source>
</evidence>
<keyword evidence="3" id="KW-1185">Reference proteome</keyword>
<sequence length="68" mass="7362">METFTDIATGLGVIVGTAGLYAFALFTLAFIIGGAVLLPIWNIQSDRREDALRNQQPGSRGLFRRAHG</sequence>
<feature type="transmembrane region" description="Helical" evidence="1">
    <location>
        <begin position="20"/>
        <end position="43"/>
    </location>
</feature>
<dbReference type="Proteomes" id="UP001209083">
    <property type="component" value="Chromosome"/>
</dbReference>
<accession>A0ABY8QPX1</accession>
<keyword evidence="1" id="KW-0812">Transmembrane</keyword>